<dbReference type="RefSeq" id="WP_126659784.1">
    <property type="nucleotide sequence ID" value="NZ_RYYR01000020.1"/>
</dbReference>
<name>A0A3S0RUM8_9BACI</name>
<proteinExistence type="predicted"/>
<keyword evidence="3" id="KW-1185">Reference proteome</keyword>
<protein>
    <submittedName>
        <fullName evidence="2">GNAT family N-acetyltransferase</fullName>
    </submittedName>
</protein>
<sequence>MIEIKELTTLEEMEQVQQLEKHVWGIDPIPVHQTLTAVKNGGIMVGAYDGNKLVGFSYGFAGYKNGKAYLCSHMLGIDETYRSKQIGEQLKHAQRTIAIKKGYDVMQWTYDPLETRNGYLNLTKLNGICHTYIENCYGEMQDGFNKGLPSDRFEVHWYLKSEYVEKQIDPIIENPQPLGELIFDEAGLPLLKIASLESLTAKVYSLPVPLDFQSLKATSQEHAMQWRMESRKVFESVFAAGYTAVRIQKNEQWNNYIFVKKDSLALGGN</sequence>
<dbReference type="SUPFAM" id="SSF55729">
    <property type="entry name" value="Acyl-CoA N-acyltransferases (Nat)"/>
    <property type="match status" value="1"/>
</dbReference>
<gene>
    <name evidence="2" type="ORF">EK386_13900</name>
</gene>
<keyword evidence="2" id="KW-0808">Transferase</keyword>
<dbReference type="Gene3D" id="3.40.630.30">
    <property type="match status" value="1"/>
</dbReference>
<dbReference type="PANTHER" id="PTHR41700:SF1">
    <property type="entry name" value="N-ACETYLTRANSFERASE DOMAIN-CONTAINING PROTEIN"/>
    <property type="match status" value="1"/>
</dbReference>
<reference evidence="2 3" key="1">
    <citation type="submission" date="2018-12" db="EMBL/GenBank/DDBJ databases">
        <title>Lysinibacillus antri sp. nov., isolated from a cave soil.</title>
        <authorList>
            <person name="Narsing Rao M.P."/>
            <person name="Zhang H."/>
            <person name="Dong Z.-Y."/>
            <person name="Niu X.-K."/>
            <person name="Zhang K."/>
            <person name="Fang B.-Z."/>
            <person name="Kang Y.-Q."/>
            <person name="Xiao M."/>
            <person name="Li W.-J."/>
        </authorList>
    </citation>
    <scope>NUCLEOTIDE SEQUENCE [LARGE SCALE GENOMIC DNA]</scope>
    <source>
        <strain evidence="2 3">SYSU K30002</strain>
    </source>
</reference>
<dbReference type="PANTHER" id="PTHR41700">
    <property type="entry name" value="GCN5-RELATED N-ACETYLTRANSFERASE"/>
    <property type="match status" value="1"/>
</dbReference>
<feature type="domain" description="N-acetyltransferase" evidence="1">
    <location>
        <begin position="2"/>
        <end position="139"/>
    </location>
</feature>
<accession>A0A3S0RUM8</accession>
<dbReference type="PROSITE" id="PS51186">
    <property type="entry name" value="GNAT"/>
    <property type="match status" value="1"/>
</dbReference>
<dbReference type="InterPro" id="IPR038764">
    <property type="entry name" value="GNAT_N_AcTrfase_prd"/>
</dbReference>
<dbReference type="GO" id="GO:0016747">
    <property type="term" value="F:acyltransferase activity, transferring groups other than amino-acyl groups"/>
    <property type="evidence" value="ECO:0007669"/>
    <property type="project" value="InterPro"/>
</dbReference>
<dbReference type="InterPro" id="IPR000182">
    <property type="entry name" value="GNAT_dom"/>
</dbReference>
<evidence type="ECO:0000313" key="3">
    <source>
        <dbReference type="Proteomes" id="UP000287910"/>
    </source>
</evidence>
<dbReference type="AlphaFoldDB" id="A0A3S0RUM8"/>
<organism evidence="2 3">
    <name type="scientific">Lysinibacillus antri</name>
    <dbReference type="NCBI Taxonomy" id="2498145"/>
    <lineage>
        <taxon>Bacteria</taxon>
        <taxon>Bacillati</taxon>
        <taxon>Bacillota</taxon>
        <taxon>Bacilli</taxon>
        <taxon>Bacillales</taxon>
        <taxon>Bacillaceae</taxon>
        <taxon>Lysinibacillus</taxon>
    </lineage>
</organism>
<dbReference type="Proteomes" id="UP000287910">
    <property type="component" value="Unassembled WGS sequence"/>
</dbReference>
<dbReference type="EMBL" id="RYYR01000020">
    <property type="protein sequence ID" value="RUL50476.1"/>
    <property type="molecule type" value="Genomic_DNA"/>
</dbReference>
<comment type="caution">
    <text evidence="2">The sequence shown here is derived from an EMBL/GenBank/DDBJ whole genome shotgun (WGS) entry which is preliminary data.</text>
</comment>
<dbReference type="InterPro" id="IPR016181">
    <property type="entry name" value="Acyl_CoA_acyltransferase"/>
</dbReference>
<evidence type="ECO:0000259" key="1">
    <source>
        <dbReference type="PROSITE" id="PS51186"/>
    </source>
</evidence>
<dbReference type="Pfam" id="PF00583">
    <property type="entry name" value="Acetyltransf_1"/>
    <property type="match status" value="1"/>
</dbReference>
<evidence type="ECO:0000313" key="2">
    <source>
        <dbReference type="EMBL" id="RUL50476.1"/>
    </source>
</evidence>